<dbReference type="PANTHER" id="PTHR21495">
    <property type="entry name" value="NUCLEOPORIN-RELATED"/>
    <property type="match status" value="1"/>
</dbReference>
<proteinExistence type="inferred from homology"/>
<evidence type="ECO:0000256" key="1">
    <source>
        <dbReference type="RuleBase" id="RU363099"/>
    </source>
</evidence>
<dbReference type="Proteomes" id="UP000825935">
    <property type="component" value="Chromosome 17"/>
</dbReference>
<comment type="function">
    <text evidence="1">Dirigent proteins impart stereoselectivity on the phenoxy radical-coupling reaction, yielding optically active lignans from two molecules of coniferyl alcohol in the biosynthesis of lignans, flavonolignans, and alkaloids and thus plays a central role in plant secondary metabolism.</text>
</comment>
<accession>A0A8T2SSE7</accession>
<feature type="signal peptide" evidence="1">
    <location>
        <begin position="1"/>
        <end position="24"/>
    </location>
</feature>
<comment type="subcellular location">
    <subcellularLocation>
        <location evidence="1">Secreted</location>
        <location evidence="1">Extracellular space</location>
        <location evidence="1">Apoplast</location>
    </subcellularLocation>
</comment>
<comment type="similarity">
    <text evidence="1">Belongs to the plant dirigent protein family.</text>
</comment>
<reference evidence="2" key="1">
    <citation type="submission" date="2021-08" db="EMBL/GenBank/DDBJ databases">
        <title>WGS assembly of Ceratopteris richardii.</title>
        <authorList>
            <person name="Marchant D.B."/>
            <person name="Chen G."/>
            <person name="Jenkins J."/>
            <person name="Shu S."/>
            <person name="Leebens-Mack J."/>
            <person name="Grimwood J."/>
            <person name="Schmutz J."/>
            <person name="Soltis P."/>
            <person name="Soltis D."/>
            <person name="Chen Z.-H."/>
        </authorList>
    </citation>
    <scope>NUCLEOTIDE SEQUENCE</scope>
    <source>
        <strain evidence="2">Whitten #5841</strain>
        <tissue evidence="2">Leaf</tissue>
    </source>
</reference>
<keyword evidence="1" id="KW-0964">Secreted</keyword>
<dbReference type="Pfam" id="PF03018">
    <property type="entry name" value="Dirigent"/>
    <property type="match status" value="1"/>
</dbReference>
<evidence type="ECO:0000313" key="3">
    <source>
        <dbReference type="Proteomes" id="UP000825935"/>
    </source>
</evidence>
<name>A0A8T2SSE7_CERRI</name>
<feature type="chain" id="PRO_5035969929" description="Dirigent protein" evidence="1">
    <location>
        <begin position="25"/>
        <end position="178"/>
    </location>
</feature>
<keyword evidence="3" id="KW-1185">Reference proteome</keyword>
<comment type="subunit">
    <text evidence="1">Homodimer.</text>
</comment>
<gene>
    <name evidence="2" type="ORF">KP509_17G016200</name>
</gene>
<protein>
    <recommendedName>
        <fullName evidence="1">Dirigent protein</fullName>
    </recommendedName>
</protein>
<organism evidence="2 3">
    <name type="scientific">Ceratopteris richardii</name>
    <name type="common">Triangle waterfern</name>
    <dbReference type="NCBI Taxonomy" id="49495"/>
    <lineage>
        <taxon>Eukaryota</taxon>
        <taxon>Viridiplantae</taxon>
        <taxon>Streptophyta</taxon>
        <taxon>Embryophyta</taxon>
        <taxon>Tracheophyta</taxon>
        <taxon>Polypodiopsida</taxon>
        <taxon>Polypodiidae</taxon>
        <taxon>Polypodiales</taxon>
        <taxon>Pteridineae</taxon>
        <taxon>Pteridaceae</taxon>
        <taxon>Parkerioideae</taxon>
        <taxon>Ceratopteris</taxon>
    </lineage>
</organism>
<sequence>MQTELWSILPTIAVMLMVSILEHAQWRPAGPKATYGPSNFTFYMHNTVHNLVVDDYEYFKSVYVYNPYAFGITSTFQDTITSGPSNSSESLGMAQSLEEVDSNTVYHMFRANITDGNCRGTIDIFGSLRLINPTRIMPVFGGTGDFLGAHGLALCRLVSIDRTPPAKWTLAFDLVLFY</sequence>
<dbReference type="InterPro" id="IPR004265">
    <property type="entry name" value="Dirigent"/>
</dbReference>
<dbReference type="AlphaFoldDB" id="A0A8T2SSE7"/>
<dbReference type="EMBL" id="CM035422">
    <property type="protein sequence ID" value="KAH7372682.1"/>
    <property type="molecule type" value="Genomic_DNA"/>
</dbReference>
<keyword evidence="1" id="KW-0052">Apoplast</keyword>
<evidence type="ECO:0000313" key="2">
    <source>
        <dbReference type="EMBL" id="KAH7372682.1"/>
    </source>
</evidence>
<comment type="caution">
    <text evidence="2">The sequence shown here is derived from an EMBL/GenBank/DDBJ whole genome shotgun (WGS) entry which is preliminary data.</text>
</comment>
<dbReference type="GO" id="GO:0048046">
    <property type="term" value="C:apoplast"/>
    <property type="evidence" value="ECO:0007669"/>
    <property type="project" value="UniProtKB-SubCell"/>
</dbReference>
<keyword evidence="1" id="KW-0732">Signal</keyword>